<evidence type="ECO:0000313" key="3">
    <source>
        <dbReference type="EMBL" id="VFJ71788.1"/>
    </source>
</evidence>
<name>A0A450TTG7_9GAMM</name>
<keyword evidence="1" id="KW-0472">Membrane</keyword>
<gene>
    <name evidence="2" type="ORF">BECKFM1743A_GA0114220_105772</name>
    <name evidence="4" type="ORF">BECKFM1743B_GA0114221_106001</name>
    <name evidence="3" type="ORF">BECKFM1743C_GA0114222_106131</name>
</gene>
<keyword evidence="1" id="KW-1133">Transmembrane helix</keyword>
<evidence type="ECO:0008006" key="5">
    <source>
        <dbReference type="Google" id="ProtNLM"/>
    </source>
</evidence>
<reference evidence="3" key="1">
    <citation type="submission" date="2019-02" db="EMBL/GenBank/DDBJ databases">
        <authorList>
            <person name="Gruber-Vodicka R. H."/>
            <person name="Seah K. B. B."/>
        </authorList>
    </citation>
    <scope>NUCLEOTIDE SEQUENCE</scope>
    <source>
        <strain evidence="2">BECK_BZ163</strain>
        <strain evidence="4">BECK_BZ164</strain>
        <strain evidence="3">BECK_BZ165</strain>
    </source>
</reference>
<organism evidence="3">
    <name type="scientific">Candidatus Kentrum sp. FM</name>
    <dbReference type="NCBI Taxonomy" id="2126340"/>
    <lineage>
        <taxon>Bacteria</taxon>
        <taxon>Pseudomonadati</taxon>
        <taxon>Pseudomonadota</taxon>
        <taxon>Gammaproteobacteria</taxon>
        <taxon>Candidatus Kentrum</taxon>
    </lineage>
</organism>
<dbReference type="EMBL" id="CAADEZ010000577">
    <property type="protein sequence ID" value="VFJ71133.1"/>
    <property type="molecule type" value="Genomic_DNA"/>
</dbReference>
<sequence length="115" mass="12300">MTTNEAILLSMQVYGLAIVISLLVAVVVRGVVSTLSVLEKKADAPAPSAVSTMVDEDDEDHIVAISAAVWAMIGPHRIVHIESRGRGRIWTAEGRFAHHASHTVGHPRSSSGARR</sequence>
<dbReference type="EMBL" id="CAADFA010000613">
    <property type="protein sequence ID" value="VFJ71788.1"/>
    <property type="molecule type" value="Genomic_DNA"/>
</dbReference>
<evidence type="ECO:0000256" key="1">
    <source>
        <dbReference type="SAM" id="Phobius"/>
    </source>
</evidence>
<evidence type="ECO:0000313" key="4">
    <source>
        <dbReference type="EMBL" id="VFK19157.1"/>
    </source>
</evidence>
<accession>A0A450TTG7</accession>
<dbReference type="EMBL" id="CAADFL010000600">
    <property type="protein sequence ID" value="VFK19157.1"/>
    <property type="molecule type" value="Genomic_DNA"/>
</dbReference>
<evidence type="ECO:0000313" key="2">
    <source>
        <dbReference type="EMBL" id="VFJ71133.1"/>
    </source>
</evidence>
<proteinExistence type="predicted"/>
<keyword evidence="1" id="KW-0812">Transmembrane</keyword>
<feature type="transmembrane region" description="Helical" evidence="1">
    <location>
        <begin position="12"/>
        <end position="32"/>
    </location>
</feature>
<protein>
    <recommendedName>
        <fullName evidence="5">Oxaloacetate decarboxylase, gamma chain</fullName>
    </recommendedName>
</protein>
<dbReference type="AlphaFoldDB" id="A0A450TTG7"/>